<dbReference type="RefSeq" id="WP_222199757.1">
    <property type="nucleotide sequence ID" value="NZ_JAIMFO010000007.1"/>
</dbReference>
<evidence type="ECO:0000256" key="3">
    <source>
        <dbReference type="ARBA" id="ARBA00022741"/>
    </source>
</evidence>
<dbReference type="EMBL" id="JAIMFO010000007">
    <property type="protein sequence ID" value="MBY4798048.1"/>
    <property type="molecule type" value="Genomic_DNA"/>
</dbReference>
<reference evidence="5 6" key="1">
    <citation type="submission" date="2021-08" db="EMBL/GenBank/DDBJ databases">
        <title>Collinsella faecalis sp. nov. isolated from swine faeces.</title>
        <authorList>
            <person name="Oh B.S."/>
            <person name="Lee J.H."/>
        </authorList>
    </citation>
    <scope>NUCLEOTIDE SEQUENCE [LARGE SCALE GENOMIC DNA]</scope>
    <source>
        <strain evidence="5 6">AGMB00827</strain>
    </source>
</reference>
<protein>
    <submittedName>
        <fullName evidence="5">Kinase/pyrophosphorylase</fullName>
    </submittedName>
</protein>
<gene>
    <name evidence="5" type="ORF">K6V98_06785</name>
</gene>
<dbReference type="PANTHER" id="PTHR31756:SF3">
    <property type="entry name" value="PYRUVATE, PHOSPHATE DIKINASE REGULATORY PROTEIN 1, CHLOROPLASTIC"/>
    <property type="match status" value="1"/>
</dbReference>
<evidence type="ECO:0000256" key="1">
    <source>
        <dbReference type="ARBA" id="ARBA00022527"/>
    </source>
</evidence>
<proteinExistence type="predicted"/>
<dbReference type="NCBIfam" id="NF003742">
    <property type="entry name" value="PRK05339.1"/>
    <property type="match status" value="1"/>
</dbReference>
<keyword evidence="1" id="KW-0723">Serine/threonine-protein kinase</keyword>
<organism evidence="5 6">
    <name type="scientific">Collinsella ureilytica</name>
    <dbReference type="NCBI Taxonomy" id="2869515"/>
    <lineage>
        <taxon>Bacteria</taxon>
        <taxon>Bacillati</taxon>
        <taxon>Actinomycetota</taxon>
        <taxon>Coriobacteriia</taxon>
        <taxon>Coriobacteriales</taxon>
        <taxon>Coriobacteriaceae</taxon>
        <taxon>Collinsella</taxon>
    </lineage>
</organism>
<evidence type="ECO:0000313" key="5">
    <source>
        <dbReference type="EMBL" id="MBY4798048.1"/>
    </source>
</evidence>
<accession>A0ABS7ML01</accession>
<keyword evidence="2" id="KW-0808">Transferase</keyword>
<evidence type="ECO:0000256" key="2">
    <source>
        <dbReference type="ARBA" id="ARBA00022679"/>
    </source>
</evidence>
<dbReference type="PANTHER" id="PTHR31756">
    <property type="entry name" value="PYRUVATE, PHOSPHATE DIKINASE REGULATORY PROTEIN 1, CHLOROPLASTIC"/>
    <property type="match status" value="1"/>
</dbReference>
<evidence type="ECO:0000313" key="6">
    <source>
        <dbReference type="Proteomes" id="UP000700908"/>
    </source>
</evidence>
<comment type="caution">
    <text evidence="5">The sequence shown here is derived from an EMBL/GenBank/DDBJ whole genome shotgun (WGS) entry which is preliminary data.</text>
</comment>
<sequence>MREHAITVIAVSDALGRTAAEVAFAATGQFPQGIIAIERLAKVDSADIVERRLTPLLKAGERVAVLHTIADPTIRAQVEERLALLGVDAVDLLGPVVDTFAHLLNREPRGIAGTIHRTDEQYFQRIQAMEYFVEHDDGRGADDLSEADIVLLGISRTSKTPLSMYLAFQGYKVANIPLAPGLEPPASIFEIDPAKLFGLISTVEVITDIREQRLGDDFSRAVAASYSDPQSIRQEMEEARALMRRLGCFIVRTDQKAIEESAAEIIGRLEAIERARRLRGQGLTTT</sequence>
<name>A0ABS7ML01_9ACTN</name>
<dbReference type="InterPro" id="IPR005177">
    <property type="entry name" value="Kinase-pyrophosphorylase"/>
</dbReference>
<keyword evidence="4 5" id="KW-0418">Kinase</keyword>
<dbReference type="Pfam" id="PF03618">
    <property type="entry name" value="Kinase-PPPase"/>
    <property type="match status" value="1"/>
</dbReference>
<keyword evidence="6" id="KW-1185">Reference proteome</keyword>
<keyword evidence="3" id="KW-0547">Nucleotide-binding</keyword>
<evidence type="ECO:0000256" key="4">
    <source>
        <dbReference type="ARBA" id="ARBA00022777"/>
    </source>
</evidence>
<dbReference type="Proteomes" id="UP000700908">
    <property type="component" value="Unassembled WGS sequence"/>
</dbReference>
<dbReference type="GO" id="GO:0016301">
    <property type="term" value="F:kinase activity"/>
    <property type="evidence" value="ECO:0007669"/>
    <property type="project" value="UniProtKB-KW"/>
</dbReference>